<protein>
    <submittedName>
        <fullName evidence="1">Uncharacterized protein</fullName>
    </submittedName>
</protein>
<name>A0A813C5J0_9DINO</name>
<sequence>DNYDTSLAFLCLNSATASKLQALVLVQGVQTAQNLDYLTLCVQAEALRNAAAKCDA</sequence>
<dbReference type="Proteomes" id="UP000601435">
    <property type="component" value="Unassembled WGS sequence"/>
</dbReference>
<organism evidence="1 2">
    <name type="scientific">Symbiodinium necroappetens</name>
    <dbReference type="NCBI Taxonomy" id="1628268"/>
    <lineage>
        <taxon>Eukaryota</taxon>
        <taxon>Sar</taxon>
        <taxon>Alveolata</taxon>
        <taxon>Dinophyceae</taxon>
        <taxon>Suessiales</taxon>
        <taxon>Symbiodiniaceae</taxon>
        <taxon>Symbiodinium</taxon>
    </lineage>
</organism>
<accession>A0A813C5J0</accession>
<feature type="non-terminal residue" evidence="1">
    <location>
        <position position="56"/>
    </location>
</feature>
<dbReference type="EMBL" id="CAJNJA010087918">
    <property type="protein sequence ID" value="CAE7939108.1"/>
    <property type="molecule type" value="Genomic_DNA"/>
</dbReference>
<keyword evidence="2" id="KW-1185">Reference proteome</keyword>
<gene>
    <name evidence="1" type="ORF">SNEC2469_LOCUS33401</name>
</gene>
<dbReference type="AlphaFoldDB" id="A0A813C5J0"/>
<dbReference type="OrthoDB" id="489176at2759"/>
<reference evidence="1" key="1">
    <citation type="submission" date="2021-02" db="EMBL/GenBank/DDBJ databases">
        <authorList>
            <person name="Dougan E. K."/>
            <person name="Rhodes N."/>
            <person name="Thang M."/>
            <person name="Chan C."/>
        </authorList>
    </citation>
    <scope>NUCLEOTIDE SEQUENCE</scope>
</reference>
<proteinExistence type="predicted"/>
<evidence type="ECO:0000313" key="1">
    <source>
        <dbReference type="EMBL" id="CAE7939108.1"/>
    </source>
</evidence>
<comment type="caution">
    <text evidence="1">The sequence shown here is derived from an EMBL/GenBank/DDBJ whole genome shotgun (WGS) entry which is preliminary data.</text>
</comment>
<feature type="non-terminal residue" evidence="1">
    <location>
        <position position="1"/>
    </location>
</feature>
<evidence type="ECO:0000313" key="2">
    <source>
        <dbReference type="Proteomes" id="UP000601435"/>
    </source>
</evidence>